<dbReference type="PROSITE" id="PS50931">
    <property type="entry name" value="HTH_LYSR"/>
    <property type="match status" value="1"/>
</dbReference>
<evidence type="ECO:0000256" key="2">
    <source>
        <dbReference type="ARBA" id="ARBA00023015"/>
    </source>
</evidence>
<dbReference type="SUPFAM" id="SSF53850">
    <property type="entry name" value="Periplasmic binding protein-like II"/>
    <property type="match status" value="1"/>
</dbReference>
<dbReference type="FunFam" id="1.10.10.10:FF:000038">
    <property type="entry name" value="Glycine cleavage system transcriptional activator"/>
    <property type="match status" value="1"/>
</dbReference>
<dbReference type="InterPro" id="IPR000847">
    <property type="entry name" value="LysR_HTH_N"/>
</dbReference>
<accession>A0A1I4PKP6</accession>
<feature type="region of interest" description="Disordered" evidence="5">
    <location>
        <begin position="291"/>
        <end position="310"/>
    </location>
</feature>
<dbReference type="PANTHER" id="PTHR30537">
    <property type="entry name" value="HTH-TYPE TRANSCRIPTIONAL REGULATOR"/>
    <property type="match status" value="1"/>
</dbReference>
<dbReference type="Pfam" id="PF00126">
    <property type="entry name" value="HTH_1"/>
    <property type="match status" value="1"/>
</dbReference>
<dbReference type="PRINTS" id="PR00039">
    <property type="entry name" value="HTHLYSR"/>
</dbReference>
<keyword evidence="2" id="KW-0805">Transcription regulation</keyword>
<evidence type="ECO:0000313" key="8">
    <source>
        <dbReference type="Proteomes" id="UP000199470"/>
    </source>
</evidence>
<reference evidence="7 8" key="1">
    <citation type="submission" date="2016-10" db="EMBL/GenBank/DDBJ databases">
        <authorList>
            <person name="de Groot N.N."/>
        </authorList>
    </citation>
    <scope>NUCLEOTIDE SEQUENCE [LARGE SCALE GENOMIC DNA]</scope>
    <source>
        <strain evidence="7 8">ATCC 43154</strain>
    </source>
</reference>
<dbReference type="InterPro" id="IPR036390">
    <property type="entry name" value="WH_DNA-bd_sf"/>
</dbReference>
<sequence length="310" mass="33922">MRRLLPLSALRAFEAAARHGSFKQAANELGVTPTAVSHQIRLLEEFTGLSLFERQVRKVVLTDAGAELYPVLRDGFNTFETALQRLGTPQARRRVIISTTNAFMARWLAPRVAGFRKLHPEIDLELHASDQAVDLGPDDADLAIRYGRGPYPGMVAEPLFTDCFAPVASPQLGPIGQADLDRFPLIDFKWCHDHPLNPTWKNWFAAAGLPWKARHGQLLFSDEGHAIQAALAGQGIALLSLELVADDIAAGRLTRPFGPSLPGHTYHLVRSAGHMPGPHVDSALEWLRGQIHGPANPSGRPAETDDFAQP</sequence>
<dbReference type="STRING" id="758825.SAMN02982985_03505"/>
<evidence type="ECO:0000313" key="7">
    <source>
        <dbReference type="EMBL" id="SFM28409.1"/>
    </source>
</evidence>
<dbReference type="SUPFAM" id="SSF46785">
    <property type="entry name" value="Winged helix' DNA-binding domain"/>
    <property type="match status" value="1"/>
</dbReference>
<dbReference type="GO" id="GO:0003700">
    <property type="term" value="F:DNA-binding transcription factor activity"/>
    <property type="evidence" value="ECO:0007669"/>
    <property type="project" value="InterPro"/>
</dbReference>
<gene>
    <name evidence="7" type="ORF">SAMN02982985_03505</name>
</gene>
<evidence type="ECO:0000256" key="1">
    <source>
        <dbReference type="ARBA" id="ARBA00009437"/>
    </source>
</evidence>
<name>A0A1I4PKP6_9BURK</name>
<dbReference type="CDD" id="cd08432">
    <property type="entry name" value="PBP2_GcdR_TrpI_HvrB_AmpR_like"/>
    <property type="match status" value="1"/>
</dbReference>
<feature type="domain" description="HTH lysR-type" evidence="6">
    <location>
        <begin position="5"/>
        <end position="62"/>
    </location>
</feature>
<dbReference type="Proteomes" id="UP000199470">
    <property type="component" value="Unassembled WGS sequence"/>
</dbReference>
<keyword evidence="8" id="KW-1185">Reference proteome</keyword>
<dbReference type="InterPro" id="IPR058163">
    <property type="entry name" value="LysR-type_TF_proteobact-type"/>
</dbReference>
<evidence type="ECO:0000256" key="4">
    <source>
        <dbReference type="ARBA" id="ARBA00023163"/>
    </source>
</evidence>
<dbReference type="AlphaFoldDB" id="A0A1I4PKP6"/>
<dbReference type="RefSeq" id="WP_093388982.1">
    <property type="nucleotide sequence ID" value="NZ_FOTW01000016.1"/>
</dbReference>
<comment type="similarity">
    <text evidence="1">Belongs to the LysR transcriptional regulatory family.</text>
</comment>
<dbReference type="InterPro" id="IPR005119">
    <property type="entry name" value="LysR_subst-bd"/>
</dbReference>
<dbReference type="PANTHER" id="PTHR30537:SF26">
    <property type="entry name" value="GLYCINE CLEAVAGE SYSTEM TRANSCRIPTIONAL ACTIVATOR"/>
    <property type="match status" value="1"/>
</dbReference>
<dbReference type="OrthoDB" id="8591238at2"/>
<protein>
    <submittedName>
        <fullName evidence="7">LysR family transcriptional regulator, glycine cleavage system transcriptional activator</fullName>
    </submittedName>
</protein>
<dbReference type="Gene3D" id="3.40.190.10">
    <property type="entry name" value="Periplasmic binding protein-like II"/>
    <property type="match status" value="2"/>
</dbReference>
<dbReference type="EMBL" id="FOTW01000016">
    <property type="protein sequence ID" value="SFM28409.1"/>
    <property type="molecule type" value="Genomic_DNA"/>
</dbReference>
<evidence type="ECO:0000256" key="3">
    <source>
        <dbReference type="ARBA" id="ARBA00023125"/>
    </source>
</evidence>
<dbReference type="GO" id="GO:0006351">
    <property type="term" value="P:DNA-templated transcription"/>
    <property type="evidence" value="ECO:0007669"/>
    <property type="project" value="TreeGrafter"/>
</dbReference>
<keyword evidence="3" id="KW-0238">DNA-binding</keyword>
<dbReference type="GO" id="GO:0043565">
    <property type="term" value="F:sequence-specific DNA binding"/>
    <property type="evidence" value="ECO:0007669"/>
    <property type="project" value="TreeGrafter"/>
</dbReference>
<dbReference type="Gene3D" id="1.10.10.10">
    <property type="entry name" value="Winged helix-like DNA-binding domain superfamily/Winged helix DNA-binding domain"/>
    <property type="match status" value="1"/>
</dbReference>
<evidence type="ECO:0000256" key="5">
    <source>
        <dbReference type="SAM" id="MobiDB-lite"/>
    </source>
</evidence>
<evidence type="ECO:0000259" key="6">
    <source>
        <dbReference type="PROSITE" id="PS50931"/>
    </source>
</evidence>
<dbReference type="InterPro" id="IPR036388">
    <property type="entry name" value="WH-like_DNA-bd_sf"/>
</dbReference>
<proteinExistence type="inferred from homology"/>
<dbReference type="Pfam" id="PF03466">
    <property type="entry name" value="LysR_substrate"/>
    <property type="match status" value="1"/>
</dbReference>
<keyword evidence="4" id="KW-0804">Transcription</keyword>
<organism evidence="7 8">
    <name type="scientific">Rugamonas rubra</name>
    <dbReference type="NCBI Taxonomy" id="758825"/>
    <lineage>
        <taxon>Bacteria</taxon>
        <taxon>Pseudomonadati</taxon>
        <taxon>Pseudomonadota</taxon>
        <taxon>Betaproteobacteria</taxon>
        <taxon>Burkholderiales</taxon>
        <taxon>Oxalobacteraceae</taxon>
        <taxon>Telluria group</taxon>
        <taxon>Rugamonas</taxon>
    </lineage>
</organism>